<evidence type="ECO:0000259" key="1">
    <source>
        <dbReference type="PROSITE" id="PS50404"/>
    </source>
</evidence>
<reference evidence="3 4" key="1">
    <citation type="submission" date="2016-11" db="EMBL/GenBank/DDBJ databases">
        <authorList>
            <person name="Jaros S."/>
            <person name="Januszkiewicz K."/>
            <person name="Wedrychowicz H."/>
        </authorList>
    </citation>
    <scope>NUCLEOTIDE SEQUENCE [LARGE SCALE GENOMIC DNA]</scope>
    <source>
        <strain evidence="3 4">DSM 29431</strain>
    </source>
</reference>
<dbReference type="SFLD" id="SFLDG01151">
    <property type="entry name" value="Main.2:_Nu-like"/>
    <property type="match status" value="1"/>
</dbReference>
<dbReference type="PROSITE" id="PS50404">
    <property type="entry name" value="GST_NTER"/>
    <property type="match status" value="1"/>
</dbReference>
<dbReference type="SUPFAM" id="SSF47616">
    <property type="entry name" value="GST C-terminal domain-like"/>
    <property type="match status" value="1"/>
</dbReference>
<dbReference type="RefSeq" id="WP_072777922.1">
    <property type="nucleotide sequence ID" value="NZ_FQXC01000003.1"/>
</dbReference>
<dbReference type="Gene3D" id="1.20.1050.10">
    <property type="match status" value="1"/>
</dbReference>
<dbReference type="STRING" id="996342.SAMN05443551_2519"/>
<gene>
    <name evidence="3" type="ORF">SAMN05443551_2519</name>
</gene>
<feature type="domain" description="GST N-terminal" evidence="1">
    <location>
        <begin position="1"/>
        <end position="82"/>
    </location>
</feature>
<dbReference type="InterPro" id="IPR004045">
    <property type="entry name" value="Glutathione_S-Trfase_N"/>
</dbReference>
<dbReference type="Pfam" id="PF13417">
    <property type="entry name" value="GST_N_3"/>
    <property type="match status" value="1"/>
</dbReference>
<dbReference type="SFLD" id="SFLDS00019">
    <property type="entry name" value="Glutathione_Transferase_(cytos"/>
    <property type="match status" value="1"/>
</dbReference>
<keyword evidence="4" id="KW-1185">Reference proteome</keyword>
<dbReference type="PANTHER" id="PTHR44051">
    <property type="entry name" value="GLUTATHIONE S-TRANSFERASE-RELATED"/>
    <property type="match status" value="1"/>
</dbReference>
<dbReference type="Proteomes" id="UP000184221">
    <property type="component" value="Unassembled WGS sequence"/>
</dbReference>
<dbReference type="Pfam" id="PF00043">
    <property type="entry name" value="GST_C"/>
    <property type="match status" value="1"/>
</dbReference>
<dbReference type="Gene3D" id="3.40.30.10">
    <property type="entry name" value="Glutaredoxin"/>
    <property type="match status" value="1"/>
</dbReference>
<dbReference type="EMBL" id="FQXC01000003">
    <property type="protein sequence ID" value="SHH58908.1"/>
    <property type="molecule type" value="Genomic_DNA"/>
</dbReference>
<dbReference type="SFLD" id="SFLDG00358">
    <property type="entry name" value="Main_(cytGST)"/>
    <property type="match status" value="1"/>
</dbReference>
<dbReference type="PROSITE" id="PS50405">
    <property type="entry name" value="GST_CTER"/>
    <property type="match status" value="1"/>
</dbReference>
<dbReference type="SUPFAM" id="SSF52833">
    <property type="entry name" value="Thioredoxin-like"/>
    <property type="match status" value="1"/>
</dbReference>
<dbReference type="AlphaFoldDB" id="A0A1M5U7L0"/>
<dbReference type="PANTHER" id="PTHR44051:SF8">
    <property type="entry name" value="GLUTATHIONE S-TRANSFERASE GSTA"/>
    <property type="match status" value="1"/>
</dbReference>
<protein>
    <submittedName>
        <fullName evidence="3">GST-like protein</fullName>
    </submittedName>
</protein>
<evidence type="ECO:0000313" key="3">
    <source>
        <dbReference type="EMBL" id="SHH58908.1"/>
    </source>
</evidence>
<organism evidence="3 4">
    <name type="scientific">Marivita hallyeonensis</name>
    <dbReference type="NCBI Taxonomy" id="996342"/>
    <lineage>
        <taxon>Bacteria</taxon>
        <taxon>Pseudomonadati</taxon>
        <taxon>Pseudomonadota</taxon>
        <taxon>Alphaproteobacteria</taxon>
        <taxon>Rhodobacterales</taxon>
        <taxon>Roseobacteraceae</taxon>
        <taxon>Marivita</taxon>
    </lineage>
</organism>
<dbReference type="InterPro" id="IPR010987">
    <property type="entry name" value="Glutathione-S-Trfase_C-like"/>
</dbReference>
<dbReference type="InterPro" id="IPR036282">
    <property type="entry name" value="Glutathione-S-Trfase_C_sf"/>
</dbReference>
<accession>A0A1M5U7L0</accession>
<evidence type="ECO:0000313" key="4">
    <source>
        <dbReference type="Proteomes" id="UP000184221"/>
    </source>
</evidence>
<dbReference type="CDD" id="cd03048">
    <property type="entry name" value="GST_N_Ure2p_like"/>
    <property type="match status" value="1"/>
</dbReference>
<feature type="domain" description="GST C-terminal" evidence="2">
    <location>
        <begin position="84"/>
        <end position="212"/>
    </location>
</feature>
<dbReference type="OrthoDB" id="9803562at2"/>
<dbReference type="InterPro" id="IPR040079">
    <property type="entry name" value="Glutathione_S-Trfase"/>
</dbReference>
<name>A0A1M5U7L0_9RHOB</name>
<dbReference type="InterPro" id="IPR036249">
    <property type="entry name" value="Thioredoxin-like_sf"/>
</dbReference>
<dbReference type="InterPro" id="IPR004046">
    <property type="entry name" value="GST_C"/>
</dbReference>
<evidence type="ECO:0000259" key="2">
    <source>
        <dbReference type="PROSITE" id="PS50405"/>
    </source>
</evidence>
<proteinExistence type="predicted"/>
<sequence length="212" mass="24265">MIDLYTWTTPNGRKVSILLEELGVPYTAHAIDIGKDDQFAPGFLKISPNNKIPAIVDQETGLSLMESGAILLYLAQKHQRFTVEGEEYWRMVEWLMWQMGGLGPMLGQAHHFLKFNRGTSDYAETRYGKEAQRLYSVLNTRLDGRDYVAGEGNGAYTIADMAIFPWIARFEWQDIDLNAYPNVKDWYLRLADRPAVQKGYHVPKFVSDLPMP</sequence>